<organism evidence="2 3">
    <name type="scientific">Xylocopilactobacillus apicola</name>
    <dbReference type="NCBI Taxonomy" id="2932184"/>
    <lineage>
        <taxon>Bacteria</taxon>
        <taxon>Bacillati</taxon>
        <taxon>Bacillota</taxon>
        <taxon>Bacilli</taxon>
        <taxon>Lactobacillales</taxon>
        <taxon>Lactobacillaceae</taxon>
        <taxon>Xylocopilactobacillus</taxon>
    </lineage>
</organism>
<evidence type="ECO:0000256" key="1">
    <source>
        <dbReference type="SAM" id="Phobius"/>
    </source>
</evidence>
<name>A0AAU9DPK4_9LACO</name>
<proteinExistence type="predicted"/>
<sequence length="1203" mass="131303">MIIKKQNLRLMLLKIVILFSIIIIPSLKVKAVGNINPNLVDLSPASTNKGDIYAPFYGKEILPNVFSSATDDPRTQYDTPDPDDPANIAKFRVKTQPETDAQIKQRLTDGDVYGQIQRYKLEGETAYVSTPDELLNALWGRKGAYKSSDAYPIFAGDGSGAVAQVNITHIVLTKDIVFTYGTTVNGYQSFTNLVGMTGNYVPNRNIVIDGIDPRDPTSTKHTLDFNGSYNAARIDLNSNYFKSKFVFNNIILQGTDYFGPGSAVGNTVDKTVVYRNIQYHGSQLAASYYTDIIFTGYNDIKPSISYQTLQPVSSGATNSNGLIYDNAQPGKMTYAYGHLPTNAPAGSTETYYCQQIMESYNVTFAYNTKFDGFTPTDGAFVVGYYLHDGKPCNVNVMDYSEVNVSSTNQGSVIEYSYSATIQLWSGELEVHPHAVLNVNAYEFKNTSSGGDTNSNNITHNPNYTRDLINLTPQGGFNPNIKVDDYATLNGTQSGPIASAGLSSGSVGLGAGAALTVGKWGKFNIKSTNADMSTRPVLFMDNSAKVSVAQPGTFDLQGDGIYTGARSLIQLGSNATFEFNRARMVNIQYNGTQANTNLISMNPGQMHVQNMDVYAWNRGHASSGVNPDPFDNTDGKDYLWQSIFNFVADYNSAGFLNIDSTASSLFPIDIADMRTNYNTNKFQRVMFHYIPTVYFKDFTSQPVDGPVSDPNSYQITGKVVTDNINDPNGDYIPLEGAYVRLSGHVKNTDAASEVGLVDLDQPFSNTVEPDSMWSDLSSSGIDIKSKFSAMTAVDGSFTVTLPKVSGVQKTFMASDLNDLTNTRPDENGRIQAFAFKAGNYNVTNLAVLDRTEPIAKEAPMRYTVVDQPVLDPKGFVDTSQDLVTGLTHLSDLHPDINSNAFTKLNDYTFTFAAQNLASDNAFWQTPGVKDVYVNVKDPSGNTTVVKGQVTISASPVFIEIKNPNAINKIPSGSDNWTDIQWQNWVKTANPNGARALRINSDGTTTDISDQMTNNASAFGQKVNNIKYSIATGATPPAETTVSKDATIELRSDSLKFEMPHDSSNNPTALNFGRYGSYNTGYLNSKDTQNYLVKVLDDRVDQSPQWSVSVQASKFQETNPGNAIIPTDLIDLGLLDQSSNIFTDLVETSNTISQGTGNHDFDILTGNGLINSDQKLVISRLRPDSRVNGRSYGAKLTWTLVGATP</sequence>
<keyword evidence="1" id="KW-0472">Membrane</keyword>
<feature type="transmembrane region" description="Helical" evidence="1">
    <location>
        <begin position="12"/>
        <end position="29"/>
    </location>
</feature>
<gene>
    <name evidence="2" type="ORF">XA3_15380</name>
</gene>
<reference evidence="2 3" key="1">
    <citation type="journal article" date="2023" name="Microbiol. Spectr.">
        <title>Symbiosis of Carpenter Bees with Uncharacterized Lactic Acid Bacteria Showing NAD Auxotrophy.</title>
        <authorList>
            <person name="Kawasaki S."/>
            <person name="Ozawa K."/>
            <person name="Mori T."/>
            <person name="Yamamoto A."/>
            <person name="Ito M."/>
            <person name="Ohkuma M."/>
            <person name="Sakamoto M."/>
            <person name="Matsutani M."/>
        </authorList>
    </citation>
    <scope>NUCLEOTIDE SEQUENCE [LARGE SCALE GENOMIC DNA]</scope>
    <source>
        <strain evidence="2 3">XA3</strain>
    </source>
</reference>
<dbReference type="EMBL" id="AP026802">
    <property type="protein sequence ID" value="BDR59097.1"/>
    <property type="molecule type" value="Genomic_DNA"/>
</dbReference>
<keyword evidence="3" id="KW-1185">Reference proteome</keyword>
<keyword evidence="1" id="KW-1133">Transmembrane helix</keyword>
<dbReference type="InterPro" id="IPR046776">
    <property type="entry name" value="Pectate_lyase_5"/>
</dbReference>
<evidence type="ECO:0008006" key="4">
    <source>
        <dbReference type="Google" id="ProtNLM"/>
    </source>
</evidence>
<dbReference type="KEGG" id="xap:XA3_15380"/>
<dbReference type="Proteomes" id="UP001321861">
    <property type="component" value="Chromosome"/>
</dbReference>
<evidence type="ECO:0000313" key="3">
    <source>
        <dbReference type="Proteomes" id="UP001321861"/>
    </source>
</evidence>
<accession>A0AAU9DPK4</accession>
<dbReference type="Pfam" id="PF20585">
    <property type="entry name" value="Pectate_lyase_5"/>
    <property type="match status" value="1"/>
</dbReference>
<keyword evidence="1" id="KW-0812">Transmembrane</keyword>
<protein>
    <recommendedName>
        <fullName evidence="4">WxL domain-containing protein</fullName>
    </recommendedName>
</protein>
<dbReference type="AlphaFoldDB" id="A0AAU9DPK4"/>
<evidence type="ECO:0000313" key="2">
    <source>
        <dbReference type="EMBL" id="BDR59097.1"/>
    </source>
</evidence>